<protein>
    <submittedName>
        <fullName evidence="1">Uncharacterized protein</fullName>
    </submittedName>
</protein>
<accession>A0ACC1JXM5</accession>
<dbReference type="Proteomes" id="UP001140234">
    <property type="component" value="Unassembled WGS sequence"/>
</dbReference>
<name>A0ACC1JXM5_9FUNG</name>
<organism evidence="1 2">
    <name type="scientific">Coemansia nantahalensis</name>
    <dbReference type="NCBI Taxonomy" id="2789366"/>
    <lineage>
        <taxon>Eukaryota</taxon>
        <taxon>Fungi</taxon>
        <taxon>Fungi incertae sedis</taxon>
        <taxon>Zoopagomycota</taxon>
        <taxon>Kickxellomycotina</taxon>
        <taxon>Kickxellomycetes</taxon>
        <taxon>Kickxellales</taxon>
        <taxon>Kickxellaceae</taxon>
        <taxon>Coemansia</taxon>
    </lineage>
</organism>
<feature type="non-terminal residue" evidence="1">
    <location>
        <position position="1"/>
    </location>
</feature>
<reference evidence="1" key="1">
    <citation type="submission" date="2022-07" db="EMBL/GenBank/DDBJ databases">
        <title>Phylogenomic reconstructions and comparative analyses of Kickxellomycotina fungi.</title>
        <authorList>
            <person name="Reynolds N.K."/>
            <person name="Stajich J.E."/>
            <person name="Barry K."/>
            <person name="Grigoriev I.V."/>
            <person name="Crous P."/>
            <person name="Smith M.E."/>
        </authorList>
    </citation>
    <scope>NUCLEOTIDE SEQUENCE</scope>
    <source>
        <strain evidence="1">CBS 109366</strain>
    </source>
</reference>
<proteinExistence type="predicted"/>
<keyword evidence="2" id="KW-1185">Reference proteome</keyword>
<evidence type="ECO:0000313" key="2">
    <source>
        <dbReference type="Proteomes" id="UP001140234"/>
    </source>
</evidence>
<evidence type="ECO:0000313" key="1">
    <source>
        <dbReference type="EMBL" id="KAJ2769327.1"/>
    </source>
</evidence>
<sequence length="795" mass="86682">SGPYLMDSLCPAGSEGWGPLSPSRPVDFTSCFQYGVLSAGVSALFVAVAAKRLLRLRSAPLLPRELVAGGIFRAKLAVAAAAVLISAAELWFAWGQYPLASVFTIAMALQSAAAGAAVLLHFREQLVSCVASTPLLIYWLVSGTIALVRLRTAVTTGLADINPISVAAIAGYTLAALVAIMLECLPKPEQLYESLDGDDEDAKNSFRTPEERANILSRLTFAWLEPMVAAGYKKPLQMDDIGELKRRYFPENATVKFRRNWEASSRSGRASLVRTIAWTFKREPILMSRLIGFVATYNTALAEPIENGYFYAVAMFVVVTLVMLANQQQDAVSQDLEVLLETNLATAIYRKALVLSNDMRKEHDIGAIVSHASVDTSRVTSFVSNWLSQTTLLPVRLFLAVYMLYRTLGWSVLVGVLAMVLSTPVTGPVIRQLGAINRQLVAHADSRMRVMNDVLSGIRIIKLYAWESPFIQRINNVRIGKELAAVRIYGRARALLAFVTSLLPFVVTFATYSVYSIWGNESHGPLNPQLVFVSLTLFTMLRNPLQLTASIVSNFVNAKESLRRIQSFLAADEIDFAAIGRGPYDRDSPAASTSDVLVSVDGATFKWLSTGEPVLKDVDIKCRRDELVAVIGRVGAGKSSLVSAILGDMIKCSGTVAICGSIAYVPQQPWIMNATLRDNILFGHRFDQAFYDRVIDACALRPDLDMLPAGDMTEIGEKGINLSGGQKARVSLARAVYARADVYLLDDPLAAVDAHVGKHIFSNVLGPQGLLKTRARILATNAMQYLSSADNIVML</sequence>
<gene>
    <name evidence="1" type="ORF">IWQ57_003152</name>
</gene>
<feature type="non-terminal residue" evidence="1">
    <location>
        <position position="795"/>
    </location>
</feature>
<comment type="caution">
    <text evidence="1">The sequence shown here is derived from an EMBL/GenBank/DDBJ whole genome shotgun (WGS) entry which is preliminary data.</text>
</comment>
<dbReference type="EMBL" id="JANBUJ010000960">
    <property type="protein sequence ID" value="KAJ2769327.1"/>
    <property type="molecule type" value="Genomic_DNA"/>
</dbReference>